<evidence type="ECO:0000313" key="2">
    <source>
        <dbReference type="EMBL" id="RRJ33428.1"/>
    </source>
</evidence>
<dbReference type="RefSeq" id="WP_124953291.1">
    <property type="nucleotide sequence ID" value="NZ_RRCH01000003.1"/>
</dbReference>
<protein>
    <submittedName>
        <fullName evidence="2">Uncharacterized protein</fullName>
    </submittedName>
</protein>
<feature type="transmembrane region" description="Helical" evidence="1">
    <location>
        <begin position="7"/>
        <end position="29"/>
    </location>
</feature>
<sequence length="136" mass="14307">MDDVRLAPVIGIVGCVSVVLALAIPYAILSPTAANTYYTSGAFNPLFAGLFALVCVVVFASGRSQRSDPALSAGICLVFGLFIAGFAAVWAVTVPEQLAFSYPTGAAFEHHRYVVVLAALIVPLSAVWYTRALNLL</sequence>
<feature type="transmembrane region" description="Helical" evidence="1">
    <location>
        <begin position="113"/>
        <end position="130"/>
    </location>
</feature>
<keyword evidence="1" id="KW-1133">Transmembrane helix</keyword>
<comment type="caution">
    <text evidence="2">The sequence shown here is derived from an EMBL/GenBank/DDBJ whole genome shotgun (WGS) entry which is preliminary data.</text>
</comment>
<evidence type="ECO:0000256" key="1">
    <source>
        <dbReference type="SAM" id="Phobius"/>
    </source>
</evidence>
<accession>A0A3P3RKK4</accession>
<organism evidence="2 3">
    <name type="scientific">Halocatena pleomorpha</name>
    <dbReference type="NCBI Taxonomy" id="1785090"/>
    <lineage>
        <taxon>Archaea</taxon>
        <taxon>Methanobacteriati</taxon>
        <taxon>Methanobacteriota</taxon>
        <taxon>Stenosarchaea group</taxon>
        <taxon>Halobacteria</taxon>
        <taxon>Halobacteriales</taxon>
        <taxon>Natronomonadaceae</taxon>
        <taxon>Halocatena</taxon>
    </lineage>
</organism>
<dbReference type="Proteomes" id="UP000282322">
    <property type="component" value="Unassembled WGS sequence"/>
</dbReference>
<feature type="transmembrane region" description="Helical" evidence="1">
    <location>
        <begin position="71"/>
        <end position="93"/>
    </location>
</feature>
<keyword evidence="1" id="KW-0812">Transmembrane</keyword>
<dbReference type="Pfam" id="PF24416">
    <property type="entry name" value="DUF7548"/>
    <property type="match status" value="1"/>
</dbReference>
<dbReference type="OrthoDB" id="214866at2157"/>
<name>A0A3P3RKK4_9EURY</name>
<dbReference type="AlphaFoldDB" id="A0A3P3RKK4"/>
<gene>
    <name evidence="2" type="ORF">EIK79_01075</name>
</gene>
<dbReference type="EMBL" id="RRCH01000003">
    <property type="protein sequence ID" value="RRJ33428.1"/>
    <property type="molecule type" value="Genomic_DNA"/>
</dbReference>
<keyword evidence="3" id="KW-1185">Reference proteome</keyword>
<keyword evidence="1" id="KW-0472">Membrane</keyword>
<evidence type="ECO:0000313" key="3">
    <source>
        <dbReference type="Proteomes" id="UP000282322"/>
    </source>
</evidence>
<feature type="transmembrane region" description="Helical" evidence="1">
    <location>
        <begin position="41"/>
        <end position="59"/>
    </location>
</feature>
<reference evidence="2 3" key="1">
    <citation type="submission" date="2018-11" db="EMBL/GenBank/DDBJ databases">
        <title>Taxonoimc description of Halomarina strain SPP-AMP-1.</title>
        <authorList>
            <person name="Pal Y."/>
            <person name="Srinivasana K."/>
            <person name="Verma A."/>
            <person name="Kumar P."/>
        </authorList>
    </citation>
    <scope>NUCLEOTIDE SEQUENCE [LARGE SCALE GENOMIC DNA]</scope>
    <source>
        <strain evidence="2 3">SPP-AMP-1</strain>
    </source>
</reference>
<dbReference type="InterPro" id="IPR055970">
    <property type="entry name" value="DUF7548"/>
</dbReference>
<proteinExistence type="predicted"/>